<feature type="compositionally biased region" description="Basic residues" evidence="1">
    <location>
        <begin position="8"/>
        <end position="19"/>
    </location>
</feature>
<gene>
    <name evidence="3" type="ORF">B0T20DRAFT_192908</name>
</gene>
<dbReference type="InterPro" id="IPR010730">
    <property type="entry name" value="HET"/>
</dbReference>
<reference evidence="3" key="1">
    <citation type="journal article" date="2023" name="Mol. Phylogenet. Evol.">
        <title>Genome-scale phylogeny and comparative genomics of the fungal order Sordariales.</title>
        <authorList>
            <person name="Hensen N."/>
            <person name="Bonometti L."/>
            <person name="Westerberg I."/>
            <person name="Brannstrom I.O."/>
            <person name="Guillou S."/>
            <person name="Cros-Aarteil S."/>
            <person name="Calhoun S."/>
            <person name="Haridas S."/>
            <person name="Kuo A."/>
            <person name="Mondo S."/>
            <person name="Pangilinan J."/>
            <person name="Riley R."/>
            <person name="LaButti K."/>
            <person name="Andreopoulos B."/>
            <person name="Lipzen A."/>
            <person name="Chen C."/>
            <person name="Yan M."/>
            <person name="Daum C."/>
            <person name="Ng V."/>
            <person name="Clum A."/>
            <person name="Steindorff A."/>
            <person name="Ohm R.A."/>
            <person name="Martin F."/>
            <person name="Silar P."/>
            <person name="Natvig D.O."/>
            <person name="Lalanne C."/>
            <person name="Gautier V."/>
            <person name="Ament-Velasquez S.L."/>
            <person name="Kruys A."/>
            <person name="Hutchinson M.I."/>
            <person name="Powell A.J."/>
            <person name="Barry K."/>
            <person name="Miller A.N."/>
            <person name="Grigoriev I.V."/>
            <person name="Debuchy R."/>
            <person name="Gladieux P."/>
            <person name="Hiltunen Thoren M."/>
            <person name="Johannesson H."/>
        </authorList>
    </citation>
    <scope>NUCLEOTIDE SEQUENCE</scope>
    <source>
        <strain evidence="3">FGSC 1904</strain>
    </source>
</reference>
<evidence type="ECO:0000259" key="2">
    <source>
        <dbReference type="Pfam" id="PF06985"/>
    </source>
</evidence>
<dbReference type="PANTHER" id="PTHR33112">
    <property type="entry name" value="DOMAIN PROTEIN, PUTATIVE-RELATED"/>
    <property type="match status" value="1"/>
</dbReference>
<feature type="compositionally biased region" description="Basic and acidic residues" evidence="1">
    <location>
        <begin position="24"/>
        <end position="35"/>
    </location>
</feature>
<evidence type="ECO:0000256" key="1">
    <source>
        <dbReference type="SAM" id="MobiDB-lite"/>
    </source>
</evidence>
<dbReference type="EMBL" id="JAUTDP010000005">
    <property type="protein sequence ID" value="KAK3399162.1"/>
    <property type="molecule type" value="Genomic_DNA"/>
</dbReference>
<accession>A0AAE0PFZ9</accession>
<evidence type="ECO:0000313" key="3">
    <source>
        <dbReference type="EMBL" id="KAK3399162.1"/>
    </source>
</evidence>
<feature type="region of interest" description="Disordered" evidence="1">
    <location>
        <begin position="62"/>
        <end position="81"/>
    </location>
</feature>
<proteinExistence type="predicted"/>
<evidence type="ECO:0000313" key="4">
    <source>
        <dbReference type="Proteomes" id="UP001281003"/>
    </source>
</evidence>
<protein>
    <submittedName>
        <fullName evidence="3">Heterokaryon incompatibility protein-domain-containing protein</fullName>
    </submittedName>
</protein>
<dbReference type="Pfam" id="PF06985">
    <property type="entry name" value="HET"/>
    <property type="match status" value="1"/>
</dbReference>
<dbReference type="Proteomes" id="UP001281003">
    <property type="component" value="Unassembled WGS sequence"/>
</dbReference>
<comment type="caution">
    <text evidence="3">The sequence shown here is derived from an EMBL/GenBank/DDBJ whole genome shotgun (WGS) entry which is preliminary data.</text>
</comment>
<organism evidence="3 4">
    <name type="scientific">Sordaria brevicollis</name>
    <dbReference type="NCBI Taxonomy" id="83679"/>
    <lineage>
        <taxon>Eukaryota</taxon>
        <taxon>Fungi</taxon>
        <taxon>Dikarya</taxon>
        <taxon>Ascomycota</taxon>
        <taxon>Pezizomycotina</taxon>
        <taxon>Sordariomycetes</taxon>
        <taxon>Sordariomycetidae</taxon>
        <taxon>Sordariales</taxon>
        <taxon>Sordariaceae</taxon>
        <taxon>Sordaria</taxon>
    </lineage>
</organism>
<dbReference type="AlphaFoldDB" id="A0AAE0PFZ9"/>
<dbReference type="PANTHER" id="PTHR33112:SF10">
    <property type="entry name" value="TOL"/>
    <property type="match status" value="1"/>
</dbReference>
<reference evidence="3" key="2">
    <citation type="submission" date="2023-07" db="EMBL/GenBank/DDBJ databases">
        <authorList>
            <consortium name="Lawrence Berkeley National Laboratory"/>
            <person name="Haridas S."/>
            <person name="Hensen N."/>
            <person name="Bonometti L."/>
            <person name="Westerberg I."/>
            <person name="Brannstrom I.O."/>
            <person name="Guillou S."/>
            <person name="Cros-Aarteil S."/>
            <person name="Calhoun S."/>
            <person name="Kuo A."/>
            <person name="Mondo S."/>
            <person name="Pangilinan J."/>
            <person name="Riley R."/>
            <person name="LaButti K."/>
            <person name="Andreopoulos B."/>
            <person name="Lipzen A."/>
            <person name="Chen C."/>
            <person name="Yanf M."/>
            <person name="Daum C."/>
            <person name="Ng V."/>
            <person name="Clum A."/>
            <person name="Steindorff A."/>
            <person name="Ohm R."/>
            <person name="Martin F."/>
            <person name="Silar P."/>
            <person name="Natvig D."/>
            <person name="Lalanne C."/>
            <person name="Gautier V."/>
            <person name="Ament-velasquez S.L."/>
            <person name="Kruys A."/>
            <person name="Hutchinson M.I."/>
            <person name="Powell A.J."/>
            <person name="Barry K."/>
            <person name="Miller A.N."/>
            <person name="Grigoriev I.V."/>
            <person name="Debuchy R."/>
            <person name="Gladieux P."/>
            <person name="Thoren M.H."/>
            <person name="Johannesson H."/>
        </authorList>
    </citation>
    <scope>NUCLEOTIDE SEQUENCE</scope>
    <source>
        <strain evidence="3">FGSC 1904</strain>
    </source>
</reference>
<keyword evidence="4" id="KW-1185">Reference proteome</keyword>
<name>A0AAE0PFZ9_SORBR</name>
<sequence length="755" mass="85801">MEPDTNFRHLRGLYKRLGKGNRSGGERSEVEHPESNSEGAEVFERSLARIRNRLKHHWREATSRRTDHVPRPGTDAVSMTRSGEDATDTLCENCLHFDFSKRTVLYDHQYGNEMNDDAVFTTFGKLLQSSATCSMCKLVLEGLETNISKANRGLLTHRVNENSRIFVSIMRYKKDVTATFILIPPEIKVVRLYSPKLTALSLLVYSDDKNFAHNPPLVPWSDKWLAVLKKWLHDCVHEHGSECRRRLSGEEIDESLPPLLPTRVIEVGSLKGSGNCRLLEPNGQRGHYTALSYCWGSAPKADRPYLTTAKTLERHLLGLPWDLLPKTIQDTILLTRAIGVRYLWIDSLCIIQDSEADWEKEAATMGQVYAQARLVIAATTGADAEAGLFPPQTYIHLPASGKRPSLYFSNSVRQNSSLQHDYPLLTRGWATQEWVLARRVVFWTGVRMSWLCAKFVRDANIESGLADYGGLFARYTKWDQIVTRYSERDLTHPEDKLIAIKGIANEIQKKKPNDKYAFGCWHSNLHWELLWSGQAAPSADSALKNLGIPSWSWASHPSSVQFLEVADEDSKQWRESDRSLVTLGDSAVRIMAECMPIDLHQPDIVSCRIHRRPNEHGSLRYKSSLDGGLSFTHSSLDYDSIKEVLCHTMRFSDAGYSVQITTLEGDILVVFDKENFLTTYQKSQNERNGRGRFASTPDDFWFVGLARSIMHSPVWHAGLVLRRNPDTSDKYTRVGLAFASERWMRDPEIGEFIVE</sequence>
<feature type="domain" description="Heterokaryon incompatibility" evidence="2">
    <location>
        <begin position="288"/>
        <end position="433"/>
    </location>
</feature>
<feature type="region of interest" description="Disordered" evidence="1">
    <location>
        <begin position="1"/>
        <end position="41"/>
    </location>
</feature>